<dbReference type="EC" id="5.2.1.8" evidence="6"/>
<evidence type="ECO:0000313" key="10">
    <source>
        <dbReference type="Proteomes" id="UP000305674"/>
    </source>
</evidence>
<dbReference type="GO" id="GO:0006457">
    <property type="term" value="P:protein folding"/>
    <property type="evidence" value="ECO:0007669"/>
    <property type="project" value="InterPro"/>
</dbReference>
<protein>
    <recommendedName>
        <fullName evidence="6">Peptidyl-prolyl cis-trans isomerase</fullName>
        <ecNumber evidence="6">5.2.1.8</ecNumber>
    </recommendedName>
</protein>
<sequence>MSARCPTASSDGGCQGAQSRSPEPLANNWIRRETPMKTAIKPLIIALAVVATPALAGQTQNDTDTESYAIGASLGNYLNGQLAMQEEFGLSANLEQVLKGFEDAVKGQPALEKEALIDALNARAQLLNTRKDERKAARLKEVAQASRDYLADNADKPGVTVTESGLQYEVLVKGDGAKPAREDAVTVHYKGQLVDGTVFQDTRAGGDAQPRQVALINSIAGWEEGLQLMTVGSTYRFTIPAELGYGAQGMGAIPPGSALVFEIELIDTNKPGDAHKEMGMGMGMGSMPQMFGNQ</sequence>
<evidence type="ECO:0000259" key="8">
    <source>
        <dbReference type="PROSITE" id="PS50059"/>
    </source>
</evidence>
<dbReference type="InterPro" id="IPR001179">
    <property type="entry name" value="PPIase_FKBP_dom"/>
</dbReference>
<comment type="similarity">
    <text evidence="2 6">Belongs to the FKBP-type PPIase family.</text>
</comment>
<organism evidence="9 10">
    <name type="scientific">Ferrimonas sediminicola</name>
    <dbReference type="NCBI Taxonomy" id="2569538"/>
    <lineage>
        <taxon>Bacteria</taxon>
        <taxon>Pseudomonadati</taxon>
        <taxon>Pseudomonadota</taxon>
        <taxon>Gammaproteobacteria</taxon>
        <taxon>Alteromonadales</taxon>
        <taxon>Ferrimonadaceae</taxon>
        <taxon>Ferrimonas</taxon>
    </lineage>
</organism>
<reference evidence="9 10" key="1">
    <citation type="submission" date="2019-04" db="EMBL/GenBank/DDBJ databases">
        <authorList>
            <person name="Hwang J.C."/>
        </authorList>
    </citation>
    <scope>NUCLEOTIDE SEQUENCE [LARGE SCALE GENOMIC DNA]</scope>
    <source>
        <strain evidence="9 10">IMCC35001</strain>
    </source>
</reference>
<gene>
    <name evidence="9" type="ORF">FCL40_11350</name>
</gene>
<evidence type="ECO:0000256" key="3">
    <source>
        <dbReference type="ARBA" id="ARBA00023110"/>
    </source>
</evidence>
<evidence type="ECO:0000256" key="5">
    <source>
        <dbReference type="PROSITE-ProRule" id="PRU00277"/>
    </source>
</evidence>
<evidence type="ECO:0000256" key="2">
    <source>
        <dbReference type="ARBA" id="ARBA00006577"/>
    </source>
</evidence>
<evidence type="ECO:0000256" key="7">
    <source>
        <dbReference type="SAM" id="MobiDB-lite"/>
    </source>
</evidence>
<feature type="compositionally biased region" description="Polar residues" evidence="7">
    <location>
        <begin position="7"/>
        <end position="21"/>
    </location>
</feature>
<dbReference type="Gene3D" id="3.10.50.40">
    <property type="match status" value="1"/>
</dbReference>
<keyword evidence="3 5" id="KW-0697">Rotamase</keyword>
<proteinExistence type="inferred from homology"/>
<dbReference type="Pfam" id="PF01346">
    <property type="entry name" value="FKBP_N"/>
    <property type="match status" value="1"/>
</dbReference>
<dbReference type="PANTHER" id="PTHR43811">
    <property type="entry name" value="FKBP-TYPE PEPTIDYL-PROLYL CIS-TRANS ISOMERASE FKPA"/>
    <property type="match status" value="1"/>
</dbReference>
<feature type="region of interest" description="Disordered" evidence="7">
    <location>
        <begin position="1"/>
        <end position="29"/>
    </location>
</feature>
<name>A0A4V5NV19_9GAMM</name>
<comment type="catalytic activity">
    <reaction evidence="1 5 6">
        <text>[protein]-peptidylproline (omega=180) = [protein]-peptidylproline (omega=0)</text>
        <dbReference type="Rhea" id="RHEA:16237"/>
        <dbReference type="Rhea" id="RHEA-COMP:10747"/>
        <dbReference type="Rhea" id="RHEA-COMP:10748"/>
        <dbReference type="ChEBI" id="CHEBI:83833"/>
        <dbReference type="ChEBI" id="CHEBI:83834"/>
        <dbReference type="EC" id="5.2.1.8"/>
    </reaction>
</comment>
<accession>A0A4V5NV19</accession>
<dbReference type="Proteomes" id="UP000305674">
    <property type="component" value="Unassembled WGS sequence"/>
</dbReference>
<dbReference type="Pfam" id="PF00254">
    <property type="entry name" value="FKBP_C"/>
    <property type="match status" value="1"/>
</dbReference>
<evidence type="ECO:0000256" key="1">
    <source>
        <dbReference type="ARBA" id="ARBA00000971"/>
    </source>
</evidence>
<dbReference type="EMBL" id="SWCI01000006">
    <property type="protein sequence ID" value="TKB48738.1"/>
    <property type="molecule type" value="Genomic_DNA"/>
</dbReference>
<evidence type="ECO:0000256" key="6">
    <source>
        <dbReference type="RuleBase" id="RU003915"/>
    </source>
</evidence>
<dbReference type="SUPFAM" id="SSF54534">
    <property type="entry name" value="FKBP-like"/>
    <property type="match status" value="1"/>
</dbReference>
<comment type="caution">
    <text evidence="9">The sequence shown here is derived from an EMBL/GenBank/DDBJ whole genome shotgun (WGS) entry which is preliminary data.</text>
</comment>
<dbReference type="OrthoDB" id="9814548at2"/>
<dbReference type="AlphaFoldDB" id="A0A4V5NV19"/>
<feature type="domain" description="PPIase FKBP-type" evidence="8">
    <location>
        <begin position="182"/>
        <end position="269"/>
    </location>
</feature>
<evidence type="ECO:0000313" key="9">
    <source>
        <dbReference type="EMBL" id="TKB48738.1"/>
    </source>
</evidence>
<dbReference type="GO" id="GO:0003755">
    <property type="term" value="F:peptidyl-prolyl cis-trans isomerase activity"/>
    <property type="evidence" value="ECO:0007669"/>
    <property type="project" value="UniProtKB-UniRule"/>
</dbReference>
<dbReference type="PANTHER" id="PTHR43811:SF23">
    <property type="entry name" value="FKBP-TYPE 22 KDA PEPTIDYL-PROLYL CIS-TRANS ISOMERASE"/>
    <property type="match status" value="1"/>
</dbReference>
<dbReference type="InterPro" id="IPR000774">
    <property type="entry name" value="PPIase_FKBP_N"/>
</dbReference>
<dbReference type="InterPro" id="IPR036944">
    <property type="entry name" value="PPIase_FKBP_N_sf"/>
</dbReference>
<dbReference type="InterPro" id="IPR046357">
    <property type="entry name" value="PPIase_dom_sf"/>
</dbReference>
<keyword evidence="10" id="KW-1185">Reference proteome</keyword>
<evidence type="ECO:0000256" key="4">
    <source>
        <dbReference type="ARBA" id="ARBA00023235"/>
    </source>
</evidence>
<keyword evidence="4 5" id="KW-0413">Isomerase</keyword>
<dbReference type="PROSITE" id="PS50059">
    <property type="entry name" value="FKBP_PPIASE"/>
    <property type="match status" value="1"/>
</dbReference>
<dbReference type="Gene3D" id="1.10.287.460">
    <property type="entry name" value="Peptidyl-prolyl cis-trans isomerase, FKBP-type, N-terminal domain"/>
    <property type="match status" value="1"/>
</dbReference>